<reference evidence="2 3" key="1">
    <citation type="submission" date="2015-04" db="EMBL/GenBank/DDBJ databases">
        <authorList>
            <person name="Syromyatnikov M.Y."/>
            <person name="Popov V.N."/>
        </authorList>
    </citation>
    <scope>NUCLEOTIDE SEQUENCE [LARGE SCALE GENOMIC DNA]</scope>
    <source>
        <strain evidence="2">WF-38-12</strain>
    </source>
</reference>
<protein>
    <submittedName>
        <fullName evidence="2">Uncharacterized protein</fullName>
    </submittedName>
</protein>
<proteinExistence type="predicted"/>
<feature type="compositionally biased region" description="Basic and acidic residues" evidence="1">
    <location>
        <begin position="196"/>
        <end position="205"/>
    </location>
</feature>
<evidence type="ECO:0000313" key="2">
    <source>
        <dbReference type="EMBL" id="CRG92232.1"/>
    </source>
</evidence>
<dbReference type="EMBL" id="CVMT01000012">
    <property type="protein sequence ID" value="CRG92232.1"/>
    <property type="molecule type" value="Genomic_DNA"/>
</dbReference>
<dbReference type="STRING" id="28573.A0A0U1MAB3"/>
<feature type="compositionally biased region" description="Low complexity" evidence="1">
    <location>
        <begin position="215"/>
        <end position="228"/>
    </location>
</feature>
<feature type="region of interest" description="Disordered" evidence="1">
    <location>
        <begin position="1"/>
        <end position="22"/>
    </location>
</feature>
<organism evidence="2 3">
    <name type="scientific">Talaromyces islandicus</name>
    <name type="common">Penicillium islandicum</name>
    <dbReference type="NCBI Taxonomy" id="28573"/>
    <lineage>
        <taxon>Eukaryota</taxon>
        <taxon>Fungi</taxon>
        <taxon>Dikarya</taxon>
        <taxon>Ascomycota</taxon>
        <taxon>Pezizomycotina</taxon>
        <taxon>Eurotiomycetes</taxon>
        <taxon>Eurotiomycetidae</taxon>
        <taxon>Eurotiales</taxon>
        <taxon>Trichocomaceae</taxon>
        <taxon>Talaromyces</taxon>
        <taxon>Talaromyces sect. Islandici</taxon>
    </lineage>
</organism>
<feature type="region of interest" description="Disordered" evidence="1">
    <location>
        <begin position="94"/>
        <end position="132"/>
    </location>
</feature>
<sequence>MRLEVSSPSCHSPSPSSAPTANTTTARNMIALATSATPSVTQNTTITKRPKLSLQTTSLPLTFGTSTTGLARTCATASPTVRNTFNNAYEATRPLSTIDSPSPCRPSNSKGPRYASPYAHHYRTSDTPPYQQPLGVRSILQNSPLKKLSVRRQSVTMSAGALAENRRVLFPVKKQVSFHCQLEEEIRTVQYVARHSDLDSDHESEPEPESESDNSSDSTGSHSDSHSSSGEDDGDSKNPLPQRKRRKSIPSERQIRAAALRDGLSEDHYAASLTAVSQTGRSKRRCKWRWTLGENATDSEHESVPSAE</sequence>
<dbReference type="OMA" id="WTLGPIK"/>
<dbReference type="AlphaFoldDB" id="A0A0U1MAB3"/>
<accession>A0A0U1MAB3</accession>
<evidence type="ECO:0000313" key="3">
    <source>
        <dbReference type="Proteomes" id="UP000054383"/>
    </source>
</evidence>
<dbReference type="Proteomes" id="UP000054383">
    <property type="component" value="Unassembled WGS sequence"/>
</dbReference>
<gene>
    <name evidence="2" type="ORF">PISL3812_09289</name>
</gene>
<feature type="compositionally biased region" description="Polar residues" evidence="1">
    <location>
        <begin position="94"/>
        <end position="110"/>
    </location>
</feature>
<dbReference type="OrthoDB" id="5206740at2759"/>
<keyword evidence="3" id="KW-1185">Reference proteome</keyword>
<name>A0A0U1MAB3_TALIS</name>
<feature type="region of interest" description="Disordered" evidence="1">
    <location>
        <begin position="196"/>
        <end position="254"/>
    </location>
</feature>
<evidence type="ECO:0000256" key="1">
    <source>
        <dbReference type="SAM" id="MobiDB-lite"/>
    </source>
</evidence>